<evidence type="ECO:0000256" key="1">
    <source>
        <dbReference type="SAM" id="MobiDB-lite"/>
    </source>
</evidence>
<dbReference type="OrthoDB" id="289429at2"/>
<dbReference type="RefSeq" id="WP_077027939.1">
    <property type="nucleotide sequence ID" value="NZ_CP017641.1"/>
</dbReference>
<dbReference type="STRING" id="1891926.Fuma_06659"/>
<dbReference type="Proteomes" id="UP000187735">
    <property type="component" value="Chromosome"/>
</dbReference>
<evidence type="ECO:0000313" key="2">
    <source>
        <dbReference type="EMBL" id="APZ96983.1"/>
    </source>
</evidence>
<sequence length="256" mass="28622">MAKSQVKRKKQLEKKKRKRNEKHRQVTRLKNASPAELLKRHAKAPILDCYVGDALEAEGLGYVVISRQLASGEVAFAAFLIDRYCMGAKDAFGDIVTRSQCREQIEKMQEMGLRPIDAESARRVIEDSVNYAKSLGLNPHRDYHTARLIFGDLDPAAARETFEMGVDGKPRFVNGPYQSAEECQMIISRLEQSCGPDGYDTVMSFGGLGGDVSNLSDIGELGFADDFDEHNFDEDEVELDDEEAPSVRVIENDEAR</sequence>
<dbReference type="AlphaFoldDB" id="A0A1P8WSF9"/>
<reference evidence="2 3" key="1">
    <citation type="journal article" date="2016" name="Front. Microbiol.">
        <title>Fuerstia marisgermanicae gen. nov., sp. nov., an Unusual Member of the Phylum Planctomycetes from the German Wadden Sea.</title>
        <authorList>
            <person name="Kohn T."/>
            <person name="Heuer A."/>
            <person name="Jogler M."/>
            <person name="Vollmers J."/>
            <person name="Boedeker C."/>
            <person name="Bunk B."/>
            <person name="Rast P."/>
            <person name="Borchert D."/>
            <person name="Glockner I."/>
            <person name="Freese H.M."/>
            <person name="Klenk H.P."/>
            <person name="Overmann J."/>
            <person name="Kaster A.K."/>
            <person name="Rohde M."/>
            <person name="Wiegand S."/>
            <person name="Jogler C."/>
        </authorList>
    </citation>
    <scope>NUCLEOTIDE SEQUENCE [LARGE SCALE GENOMIC DNA]</scope>
    <source>
        <strain evidence="2 3">NH11</strain>
    </source>
</reference>
<dbReference type="KEGG" id="fmr:Fuma_06659"/>
<proteinExistence type="predicted"/>
<feature type="region of interest" description="Disordered" evidence="1">
    <location>
        <begin position="1"/>
        <end position="27"/>
    </location>
</feature>
<protein>
    <submittedName>
        <fullName evidence="2">Uncharacterized protein</fullName>
    </submittedName>
</protein>
<feature type="compositionally biased region" description="Acidic residues" evidence="1">
    <location>
        <begin position="229"/>
        <end position="244"/>
    </location>
</feature>
<gene>
    <name evidence="2" type="ORF">Fuma_06659</name>
</gene>
<feature type="region of interest" description="Disordered" evidence="1">
    <location>
        <begin position="229"/>
        <end position="256"/>
    </location>
</feature>
<organism evidence="2 3">
    <name type="scientific">Fuerstiella marisgermanici</name>
    <dbReference type="NCBI Taxonomy" id="1891926"/>
    <lineage>
        <taxon>Bacteria</taxon>
        <taxon>Pseudomonadati</taxon>
        <taxon>Planctomycetota</taxon>
        <taxon>Planctomycetia</taxon>
        <taxon>Planctomycetales</taxon>
        <taxon>Planctomycetaceae</taxon>
        <taxon>Fuerstiella</taxon>
    </lineage>
</organism>
<evidence type="ECO:0000313" key="3">
    <source>
        <dbReference type="Proteomes" id="UP000187735"/>
    </source>
</evidence>
<accession>A0A1P8WSF9</accession>
<dbReference type="EMBL" id="CP017641">
    <property type="protein sequence ID" value="APZ96983.1"/>
    <property type="molecule type" value="Genomic_DNA"/>
</dbReference>
<name>A0A1P8WSF9_9PLAN</name>
<keyword evidence="3" id="KW-1185">Reference proteome</keyword>